<evidence type="ECO:0000313" key="3">
    <source>
        <dbReference type="Proteomes" id="UP000007264"/>
    </source>
</evidence>
<evidence type="ECO:0000313" key="2">
    <source>
        <dbReference type="EMBL" id="EIE23256.1"/>
    </source>
</evidence>
<feature type="region of interest" description="Disordered" evidence="1">
    <location>
        <begin position="216"/>
        <end position="319"/>
    </location>
</feature>
<dbReference type="KEGG" id="csl:COCSUDRAFT_66242"/>
<protein>
    <submittedName>
        <fullName evidence="2">Uncharacterized protein</fullName>
    </submittedName>
</protein>
<reference evidence="2 3" key="1">
    <citation type="journal article" date="2012" name="Genome Biol.">
        <title>The genome of the polar eukaryotic microalga coccomyxa subellipsoidea reveals traits of cold adaptation.</title>
        <authorList>
            <person name="Blanc G."/>
            <person name="Agarkova I."/>
            <person name="Grimwood J."/>
            <person name="Kuo A."/>
            <person name="Brueggeman A."/>
            <person name="Dunigan D."/>
            <person name="Gurnon J."/>
            <person name="Ladunga I."/>
            <person name="Lindquist E."/>
            <person name="Lucas S."/>
            <person name="Pangilinan J."/>
            <person name="Proschold T."/>
            <person name="Salamov A."/>
            <person name="Schmutz J."/>
            <person name="Weeks D."/>
            <person name="Yamada T."/>
            <person name="Claverie J.M."/>
            <person name="Grigoriev I."/>
            <person name="Van Etten J."/>
            <person name="Lomsadze A."/>
            <person name="Borodovsky M."/>
        </authorList>
    </citation>
    <scope>NUCLEOTIDE SEQUENCE [LARGE SCALE GENOMIC DNA]</scope>
    <source>
        <strain evidence="2 3">C-169</strain>
    </source>
</reference>
<dbReference type="EMBL" id="AGSI01000008">
    <property type="protein sequence ID" value="EIE23256.1"/>
    <property type="molecule type" value="Genomic_DNA"/>
</dbReference>
<dbReference type="RefSeq" id="XP_005647800.1">
    <property type="nucleotide sequence ID" value="XM_005647743.1"/>
</dbReference>
<accession>I0YXY7</accession>
<sequence length="319" mass="33256">MQGLANAAPADSYGSSVRQIAPPSGIPNASAFPPVHAAASQYQPFADPFPQAAGLTAPAQYASSQPVMQETASVQPQPQQNASNAAAPGPQQQLAVQVPQQQQPYHQLYQHQMQQQQQQYAQQLQHAQPQQRPPQQQMPLPAHPPVQQQQPLQRTLAAGQASASMNGYAQARPQQAVAQRPPYAGQQALRPNGAGVGRPAGMAPMASYSAPAVPQVRPLGPATPRRTSMPFKLIMPNSNMRPVPPTIQPGRGLMAAPRPPAPAAGSPRPQVVMGVPAAGRGGPQGVAPAAPALGVPVPGRPSMRPPSQPHVNVNGPADT</sequence>
<keyword evidence="3" id="KW-1185">Reference proteome</keyword>
<dbReference type="Proteomes" id="UP000007264">
    <property type="component" value="Unassembled WGS sequence"/>
</dbReference>
<organism evidence="2 3">
    <name type="scientific">Coccomyxa subellipsoidea (strain C-169)</name>
    <name type="common">Green microalga</name>
    <dbReference type="NCBI Taxonomy" id="574566"/>
    <lineage>
        <taxon>Eukaryota</taxon>
        <taxon>Viridiplantae</taxon>
        <taxon>Chlorophyta</taxon>
        <taxon>core chlorophytes</taxon>
        <taxon>Trebouxiophyceae</taxon>
        <taxon>Trebouxiophyceae incertae sedis</taxon>
        <taxon>Coccomyxaceae</taxon>
        <taxon>Coccomyxa</taxon>
        <taxon>Coccomyxa subellipsoidea</taxon>
    </lineage>
</organism>
<evidence type="ECO:0000256" key="1">
    <source>
        <dbReference type="SAM" id="MobiDB-lite"/>
    </source>
</evidence>
<comment type="caution">
    <text evidence="2">The sequence shown here is derived from an EMBL/GenBank/DDBJ whole genome shotgun (WGS) entry which is preliminary data.</text>
</comment>
<feature type="compositionally biased region" description="Low complexity" evidence="1">
    <location>
        <begin position="263"/>
        <end position="278"/>
    </location>
</feature>
<feature type="compositionally biased region" description="Low complexity" evidence="1">
    <location>
        <begin position="285"/>
        <end position="301"/>
    </location>
</feature>
<feature type="compositionally biased region" description="Low complexity" evidence="1">
    <location>
        <begin position="75"/>
        <end position="140"/>
    </location>
</feature>
<gene>
    <name evidence="2" type="ORF">COCSUDRAFT_66242</name>
</gene>
<name>I0YXY7_COCSC</name>
<dbReference type="STRING" id="574566.I0YXY7"/>
<dbReference type="AlphaFoldDB" id="I0YXY7"/>
<feature type="region of interest" description="Disordered" evidence="1">
    <location>
        <begin position="46"/>
        <end position="200"/>
    </location>
</feature>
<feature type="compositionally biased region" description="Low complexity" evidence="1">
    <location>
        <begin position="168"/>
        <end position="184"/>
    </location>
</feature>
<dbReference type="GeneID" id="17041244"/>
<proteinExistence type="predicted"/>
<feature type="region of interest" description="Disordered" evidence="1">
    <location>
        <begin position="1"/>
        <end position="32"/>
    </location>
</feature>
<feature type="compositionally biased region" description="Polar residues" evidence="1">
    <location>
        <begin position="61"/>
        <end position="74"/>
    </location>
</feature>